<dbReference type="EC" id="3.2.1.18" evidence="7"/>
<evidence type="ECO:0000256" key="18">
    <source>
        <dbReference type="ARBA" id="ARBA00023277"/>
    </source>
</evidence>
<keyword evidence="20" id="KW-0968">Cytoplasmic vesicle</keyword>
<dbReference type="FunCoup" id="A0A7N4PBU0">
    <property type="interactions" value="251"/>
</dbReference>
<keyword evidence="10 26" id="KW-0732">Signal</keyword>
<sequence>MREEGQASWKTWTPGSCRARGLWVSLMSLLLLPQLIKSLVPDDFNLVHPLVTLEQLLWVSGKQIGSVDTFRIPLISATPRGTLLAFAEARKTSSSDKGAKFIAMRRSTDGGATWSATSFIVDDGDVADGLNLGAIVGDVETGTMFLFYSLCAHYDGCSVASTMVVWSKDDGITWSPPRNLSLDIGTEMFAPGPGSGIQKRHEPYKGRLIVCGHGTLERDGVSCLISDDRGASWRYGGSISGIPFGELKKPNDFSPDECQPYELPDGTIVINTRNQNNYHCHCRIILRSYDACETLRLQDVTFDKELIDPAVAAGAVATSSGLVFFSNPAHPEHRVNLTIRWSFSNGTSWWKDTIQLWPGPSGYSSLTVLEGAQTWGDGTPQIYVLYEKGRNDYFESISLAKISVYGTL</sequence>
<evidence type="ECO:0000256" key="10">
    <source>
        <dbReference type="ARBA" id="ARBA00022729"/>
    </source>
</evidence>
<dbReference type="SUPFAM" id="SSF50939">
    <property type="entry name" value="Sialidases"/>
    <property type="match status" value="1"/>
</dbReference>
<keyword evidence="11" id="KW-0677">Repeat</keyword>
<keyword evidence="16" id="KW-0325">Glycoprotein</keyword>
<evidence type="ECO:0000256" key="4">
    <source>
        <dbReference type="ARBA" id="ARBA00004236"/>
    </source>
</evidence>
<evidence type="ECO:0000256" key="12">
    <source>
        <dbReference type="ARBA" id="ARBA00022801"/>
    </source>
</evidence>
<evidence type="ECO:0000256" key="5">
    <source>
        <dbReference type="ARBA" id="ARBA00004541"/>
    </source>
</evidence>
<comment type="similarity">
    <text evidence="6">Belongs to the glycosyl hydrolase 33 family.</text>
</comment>
<accession>A0A7N4PBU0</accession>
<comment type="subcellular location">
    <subcellularLocation>
        <location evidence="4">Cell membrane</location>
    </subcellularLocation>
    <subcellularLocation>
        <location evidence="5">Cytoplasmic vesicle</location>
    </subcellularLocation>
    <subcellularLocation>
        <location evidence="3">Lysosome lumen</location>
    </subcellularLocation>
    <subcellularLocation>
        <location evidence="2">Lysosome membrane</location>
        <topology evidence="2">Peripheral membrane protein</topology>
        <orientation evidence="2">Lumenal side</orientation>
    </subcellularLocation>
</comment>
<keyword evidence="29" id="KW-1185">Reference proteome</keyword>
<keyword evidence="12" id="KW-0378">Hydrolase</keyword>
<keyword evidence="17" id="KW-0458">Lysosome</keyword>
<dbReference type="CDD" id="cd15482">
    <property type="entry name" value="Sialidase_non-viral"/>
    <property type="match status" value="1"/>
</dbReference>
<evidence type="ECO:0000256" key="3">
    <source>
        <dbReference type="ARBA" id="ARBA00004227"/>
    </source>
</evidence>
<dbReference type="GO" id="GO:0005886">
    <property type="term" value="C:plasma membrane"/>
    <property type="evidence" value="ECO:0007669"/>
    <property type="project" value="UniProtKB-SubCell"/>
</dbReference>
<evidence type="ECO:0000256" key="14">
    <source>
        <dbReference type="ARBA" id="ARBA00023098"/>
    </source>
</evidence>
<evidence type="ECO:0000313" key="28">
    <source>
        <dbReference type="Ensembl" id="ENSSHAP00000034707.1"/>
    </source>
</evidence>
<dbReference type="KEGG" id="shr:100930623"/>
<evidence type="ECO:0000256" key="13">
    <source>
        <dbReference type="ARBA" id="ARBA00022963"/>
    </source>
</evidence>
<comment type="catalytic activity">
    <reaction evidence="1">
        <text>Hydrolysis of alpha-(2-&gt;3)-, alpha-(2-&gt;6)-, alpha-(2-&gt;8)- glycosidic linkages of terminal sialic acid residues in oligosaccharides, glycoproteins, glycolipids, colominic acid and synthetic substrates.</text>
        <dbReference type="EC" id="3.2.1.18"/>
    </reaction>
</comment>
<reference evidence="28" key="3">
    <citation type="submission" date="2025-09" db="UniProtKB">
        <authorList>
            <consortium name="Ensembl"/>
        </authorList>
    </citation>
    <scope>IDENTIFICATION</scope>
</reference>
<dbReference type="RefSeq" id="XP_012404399.1">
    <property type="nucleotide sequence ID" value="XM_012548945.3"/>
</dbReference>
<dbReference type="InterPro" id="IPR036278">
    <property type="entry name" value="Sialidase_sf"/>
</dbReference>
<evidence type="ECO:0000256" key="1">
    <source>
        <dbReference type="ARBA" id="ARBA00000427"/>
    </source>
</evidence>
<feature type="chain" id="PRO_5029635277" description="Sialidase-1" evidence="26">
    <location>
        <begin position="39"/>
        <end position="408"/>
    </location>
</feature>
<gene>
    <name evidence="28" type="primary">NEU1</name>
</gene>
<dbReference type="InParanoid" id="A0A7N4PBU0"/>
<reference evidence="28" key="2">
    <citation type="submission" date="2025-08" db="UniProtKB">
        <authorList>
            <consortium name="Ensembl"/>
        </authorList>
    </citation>
    <scope>IDENTIFICATION</scope>
</reference>
<evidence type="ECO:0000256" key="25">
    <source>
        <dbReference type="ARBA" id="ARBA00041413"/>
    </source>
</evidence>
<protein>
    <recommendedName>
        <fullName evidence="23">Sialidase-1</fullName>
        <ecNumber evidence="7">3.2.1.18</ecNumber>
    </recommendedName>
    <alternativeName>
        <fullName evidence="25">Lysosomal sialidase</fullName>
    </alternativeName>
    <alternativeName>
        <fullName evidence="24">N-acetyl-alpha-neuraminidase 1</fullName>
    </alternativeName>
</protein>
<dbReference type="GeneID" id="100930623"/>
<feature type="signal peptide" evidence="26">
    <location>
        <begin position="1"/>
        <end position="38"/>
    </location>
</feature>
<evidence type="ECO:0000256" key="8">
    <source>
        <dbReference type="ARBA" id="ARBA00022475"/>
    </source>
</evidence>
<dbReference type="InterPro" id="IPR026856">
    <property type="entry name" value="Sialidase_fam"/>
</dbReference>
<dbReference type="GO" id="GO:0031410">
    <property type="term" value="C:cytoplasmic vesicle"/>
    <property type="evidence" value="ECO:0007669"/>
    <property type="project" value="UniProtKB-SubCell"/>
</dbReference>
<evidence type="ECO:0000256" key="9">
    <source>
        <dbReference type="ARBA" id="ARBA00022553"/>
    </source>
</evidence>
<dbReference type="GO" id="GO:0009313">
    <property type="term" value="P:oligosaccharide catabolic process"/>
    <property type="evidence" value="ECO:0007669"/>
    <property type="project" value="Ensembl"/>
</dbReference>
<evidence type="ECO:0000256" key="23">
    <source>
        <dbReference type="ARBA" id="ARBA00040509"/>
    </source>
</evidence>
<dbReference type="FunFam" id="2.120.10.10:FF:000003">
    <property type="entry name" value="Neuraminidase 1"/>
    <property type="match status" value="1"/>
</dbReference>
<dbReference type="OrthoDB" id="2739686at2759"/>
<evidence type="ECO:0000256" key="11">
    <source>
        <dbReference type="ARBA" id="ARBA00022737"/>
    </source>
</evidence>
<dbReference type="Gene3D" id="2.120.10.10">
    <property type="match status" value="1"/>
</dbReference>
<evidence type="ECO:0000256" key="19">
    <source>
        <dbReference type="ARBA" id="ARBA00023295"/>
    </source>
</evidence>
<dbReference type="AlphaFoldDB" id="A0A7N4PBU0"/>
<evidence type="ECO:0000256" key="16">
    <source>
        <dbReference type="ARBA" id="ARBA00023180"/>
    </source>
</evidence>
<evidence type="ECO:0000256" key="7">
    <source>
        <dbReference type="ARBA" id="ARBA00012733"/>
    </source>
</evidence>
<reference evidence="28 29" key="1">
    <citation type="journal article" date="2011" name="Proc. Natl. Acad. Sci. U.S.A.">
        <title>Genetic diversity and population structure of the endangered marsupial Sarcophilus harrisii (Tasmanian devil).</title>
        <authorList>
            <person name="Miller W."/>
            <person name="Hayes V.M."/>
            <person name="Ratan A."/>
            <person name="Petersen D.C."/>
            <person name="Wittekindt N.E."/>
            <person name="Miller J."/>
            <person name="Walenz B."/>
            <person name="Knight J."/>
            <person name="Qi J."/>
            <person name="Zhao F."/>
            <person name="Wang Q."/>
            <person name="Bedoya-Reina O.C."/>
            <person name="Katiyar N."/>
            <person name="Tomsho L.P."/>
            <person name="Kasson L.M."/>
            <person name="Hardie R.A."/>
            <person name="Woodbridge P."/>
            <person name="Tindall E.A."/>
            <person name="Bertelsen M.F."/>
            <person name="Dixon D."/>
            <person name="Pyecroft S."/>
            <person name="Helgen K.M."/>
            <person name="Lesk A.M."/>
            <person name="Pringle T.H."/>
            <person name="Patterson N."/>
            <person name="Zhang Y."/>
            <person name="Kreiss A."/>
            <person name="Woods G.M."/>
            <person name="Jones M.E."/>
            <person name="Schuster S.C."/>
        </authorList>
    </citation>
    <scope>NUCLEOTIDE SEQUENCE [LARGE SCALE GENOMIC DNA]</scope>
</reference>
<dbReference type="GO" id="GO:0004308">
    <property type="term" value="F:exo-alpha-sialidase activity"/>
    <property type="evidence" value="ECO:0007669"/>
    <property type="project" value="UniProtKB-EC"/>
</dbReference>
<keyword evidence="8" id="KW-1003">Cell membrane</keyword>
<organism evidence="28 29">
    <name type="scientific">Sarcophilus harrisii</name>
    <name type="common">Tasmanian devil</name>
    <name type="synonym">Sarcophilus laniarius</name>
    <dbReference type="NCBI Taxonomy" id="9305"/>
    <lineage>
        <taxon>Eukaryota</taxon>
        <taxon>Metazoa</taxon>
        <taxon>Chordata</taxon>
        <taxon>Craniata</taxon>
        <taxon>Vertebrata</taxon>
        <taxon>Euteleostomi</taxon>
        <taxon>Mammalia</taxon>
        <taxon>Metatheria</taxon>
        <taxon>Dasyuromorphia</taxon>
        <taxon>Dasyuridae</taxon>
        <taxon>Sarcophilus</taxon>
    </lineage>
</organism>
<keyword evidence="19" id="KW-0326">Glycosidase</keyword>
<keyword evidence="14" id="KW-0443">Lipid metabolism</keyword>
<evidence type="ECO:0000256" key="22">
    <source>
        <dbReference type="ARBA" id="ARBA00038519"/>
    </source>
</evidence>
<dbReference type="PANTHER" id="PTHR10628">
    <property type="entry name" value="SIALIDASE"/>
    <property type="match status" value="1"/>
</dbReference>
<dbReference type="Ensembl" id="ENSSHAT00000031789.1">
    <property type="protein sequence ID" value="ENSSHAP00000034707.1"/>
    <property type="gene ID" value="ENSSHAG00000031809.1"/>
</dbReference>
<evidence type="ECO:0000259" key="27">
    <source>
        <dbReference type="Pfam" id="PF13088"/>
    </source>
</evidence>
<dbReference type="GO" id="GO:0006689">
    <property type="term" value="P:ganglioside catabolic process"/>
    <property type="evidence" value="ECO:0007669"/>
    <property type="project" value="TreeGrafter"/>
</dbReference>
<dbReference type="CTD" id="4758"/>
<evidence type="ECO:0000256" key="21">
    <source>
        <dbReference type="ARBA" id="ARBA00037235"/>
    </source>
</evidence>
<comment type="subunit">
    <text evidence="22">Interacts with cathepsin A (protective protein), beta-galactosidase and N-acetylgalactosamine-6-sulfate sulfatase in a multienzyme complex.</text>
</comment>
<comment type="function">
    <text evidence="21">Catalyzes the removal of sialic acid (N-acetylneuraminic acid) moieties from glycoproteins and glycolipids. To be active, it is strictly dependent on its presence in the multienzyme complex. Appears to have a preference for alpha 2-3 and alpha 2-6 sialyl linkage.</text>
</comment>
<keyword evidence="15" id="KW-0472">Membrane</keyword>
<keyword evidence="13" id="KW-0442">Lipid degradation</keyword>
<dbReference type="Pfam" id="PF13088">
    <property type="entry name" value="BNR_2"/>
    <property type="match status" value="1"/>
</dbReference>
<evidence type="ECO:0000256" key="6">
    <source>
        <dbReference type="ARBA" id="ARBA00009348"/>
    </source>
</evidence>
<evidence type="ECO:0000256" key="24">
    <source>
        <dbReference type="ARBA" id="ARBA00041332"/>
    </source>
</evidence>
<dbReference type="PANTHER" id="PTHR10628:SF25">
    <property type="entry name" value="SIALIDASE-1"/>
    <property type="match status" value="1"/>
</dbReference>
<keyword evidence="18" id="KW-0119">Carbohydrate metabolism</keyword>
<evidence type="ECO:0000256" key="26">
    <source>
        <dbReference type="SAM" id="SignalP"/>
    </source>
</evidence>
<dbReference type="InterPro" id="IPR011040">
    <property type="entry name" value="Sialidase"/>
</dbReference>
<dbReference type="GO" id="GO:0030054">
    <property type="term" value="C:cell junction"/>
    <property type="evidence" value="ECO:0007669"/>
    <property type="project" value="Ensembl"/>
</dbReference>
<name>A0A7N4PBU0_SARHA</name>
<dbReference type="GO" id="GO:0005765">
    <property type="term" value="C:lysosomal membrane"/>
    <property type="evidence" value="ECO:0007669"/>
    <property type="project" value="UniProtKB-SubCell"/>
</dbReference>
<evidence type="ECO:0000313" key="29">
    <source>
        <dbReference type="Proteomes" id="UP000007648"/>
    </source>
</evidence>
<evidence type="ECO:0000256" key="2">
    <source>
        <dbReference type="ARBA" id="ARBA00004207"/>
    </source>
</evidence>
<evidence type="ECO:0000256" key="20">
    <source>
        <dbReference type="ARBA" id="ARBA00023329"/>
    </source>
</evidence>
<dbReference type="Proteomes" id="UP000007648">
    <property type="component" value="Unassembled WGS sequence"/>
</dbReference>
<proteinExistence type="inferred from homology"/>
<feature type="domain" description="Sialidase" evidence="27">
    <location>
        <begin position="81"/>
        <end position="371"/>
    </location>
</feature>
<keyword evidence="9" id="KW-0597">Phosphoprotein</keyword>
<evidence type="ECO:0000256" key="15">
    <source>
        <dbReference type="ARBA" id="ARBA00023136"/>
    </source>
</evidence>
<evidence type="ECO:0000256" key="17">
    <source>
        <dbReference type="ARBA" id="ARBA00023228"/>
    </source>
</evidence>
<dbReference type="GO" id="GO:0043202">
    <property type="term" value="C:lysosomal lumen"/>
    <property type="evidence" value="ECO:0007669"/>
    <property type="project" value="UniProtKB-SubCell"/>
</dbReference>
<dbReference type="GeneTree" id="ENSGT00950000182944"/>